<evidence type="ECO:0000313" key="4">
    <source>
        <dbReference type="EMBL" id="PON51563.1"/>
    </source>
</evidence>
<organism evidence="4 5">
    <name type="scientific">Parasponia andersonii</name>
    <name type="common">Sponia andersonii</name>
    <dbReference type="NCBI Taxonomy" id="3476"/>
    <lineage>
        <taxon>Eukaryota</taxon>
        <taxon>Viridiplantae</taxon>
        <taxon>Streptophyta</taxon>
        <taxon>Embryophyta</taxon>
        <taxon>Tracheophyta</taxon>
        <taxon>Spermatophyta</taxon>
        <taxon>Magnoliopsida</taxon>
        <taxon>eudicotyledons</taxon>
        <taxon>Gunneridae</taxon>
        <taxon>Pentapetalae</taxon>
        <taxon>rosids</taxon>
        <taxon>fabids</taxon>
        <taxon>Rosales</taxon>
        <taxon>Cannabaceae</taxon>
        <taxon>Parasponia</taxon>
    </lineage>
</organism>
<dbReference type="InterPro" id="IPR058980">
    <property type="entry name" value="Glyco_transf_N"/>
</dbReference>
<dbReference type="Gene3D" id="3.40.50.2000">
    <property type="entry name" value="Glycogen Phosphorylase B"/>
    <property type="match status" value="2"/>
</dbReference>
<dbReference type="InterPro" id="IPR002213">
    <property type="entry name" value="UDP_glucos_trans"/>
</dbReference>
<evidence type="ECO:0000313" key="5">
    <source>
        <dbReference type="Proteomes" id="UP000237105"/>
    </source>
</evidence>
<dbReference type="Proteomes" id="UP000237105">
    <property type="component" value="Unassembled WGS sequence"/>
</dbReference>
<dbReference type="AlphaFoldDB" id="A0A2P5BRY2"/>
<dbReference type="Pfam" id="PF26168">
    <property type="entry name" value="Glyco_transf_N"/>
    <property type="match status" value="1"/>
</dbReference>
<proteinExistence type="inferred from homology"/>
<protein>
    <submittedName>
        <fullName evidence="4">UDP-glucuronosyl/UDP-glucosyltransferase</fullName>
    </submittedName>
</protein>
<gene>
    <name evidence="4" type="ORF">PanWU01x14_215000</name>
</gene>
<dbReference type="PANTHER" id="PTHR11926:SF1524">
    <property type="entry name" value="GLYCOSYLTRANSFERASE"/>
    <property type="match status" value="1"/>
</dbReference>
<dbReference type="SUPFAM" id="SSF53756">
    <property type="entry name" value="UDP-Glycosyltransferase/glycogen phosphorylase"/>
    <property type="match status" value="1"/>
</dbReference>
<dbReference type="GO" id="GO:0080044">
    <property type="term" value="F:quercetin 7-O-glucosyltransferase activity"/>
    <property type="evidence" value="ECO:0007669"/>
    <property type="project" value="TreeGrafter"/>
</dbReference>
<evidence type="ECO:0000256" key="1">
    <source>
        <dbReference type="ARBA" id="ARBA00009995"/>
    </source>
</evidence>
<accession>A0A2P5BRY2</accession>
<dbReference type="PANTHER" id="PTHR11926">
    <property type="entry name" value="GLUCOSYL/GLUCURONOSYL TRANSFERASES"/>
    <property type="match status" value="1"/>
</dbReference>
<dbReference type="CDD" id="cd03784">
    <property type="entry name" value="GT1_Gtf-like"/>
    <property type="match status" value="1"/>
</dbReference>
<comment type="similarity">
    <text evidence="1">Belongs to the UDP-glycosyltransferase family.</text>
</comment>
<sequence length="511" mass="56897">MSMVESTKNNMPHHPKPHAVCIPFPAQGHINPMLQVSKLLHQRGFHITFVNTEINHGRLLKSLGHNSLQGLPSFRFQTIPDGLSPSDADADADATQVALSLCDSTAKNCLVPFRDLVQKLNDAALEDDIVFPPVTCIVSDAIMSFTLDVSEELGIPNVLFWTASACSFMGYLHCRPLLEKGIIPLKDENYLTNGYLDMDLDWIPGLRGIRLRNMPSIVRTTDPDDIILHFSMRQFERAKRGSAIIVNTFDDLECEVLEALSSILPPIYTIGPLGRVVADQVQDNALNLVRSNLWKEETECLEWLGSKKSNSVVYVNFGSLAVMTAQQLTEFAWGIANSGQTFMWVVRPDIVAGDSEVTLPKEFLVETKERGLLVKWCPQEKVLSHPSIGGFLTHNGWNSTLESISHGVPMICWPVCGDQQTNCWFCCDKWGIGMEIDNNAKRGEIELAVRELMEGEKGQVLKKKAVEWEKIAQDATIGLTGSSCLNLDKMINQVLLSSYPSTINLKKILIY</sequence>
<dbReference type="FunFam" id="3.40.50.2000:FF:000027">
    <property type="entry name" value="Glycosyltransferase"/>
    <property type="match status" value="1"/>
</dbReference>
<reference evidence="5" key="1">
    <citation type="submission" date="2016-06" db="EMBL/GenBank/DDBJ databases">
        <title>Parallel loss of symbiosis genes in relatives of nitrogen-fixing non-legume Parasponia.</title>
        <authorList>
            <person name="Van Velzen R."/>
            <person name="Holmer R."/>
            <person name="Bu F."/>
            <person name="Rutten L."/>
            <person name="Van Zeijl A."/>
            <person name="Liu W."/>
            <person name="Santuari L."/>
            <person name="Cao Q."/>
            <person name="Sharma T."/>
            <person name="Shen D."/>
            <person name="Roswanjaya Y."/>
            <person name="Wardhani T."/>
            <person name="Kalhor M.S."/>
            <person name="Jansen J."/>
            <person name="Van den Hoogen J."/>
            <person name="Gungor B."/>
            <person name="Hartog M."/>
            <person name="Hontelez J."/>
            <person name="Verver J."/>
            <person name="Yang W.-C."/>
            <person name="Schijlen E."/>
            <person name="Repin R."/>
            <person name="Schilthuizen M."/>
            <person name="Schranz E."/>
            <person name="Heidstra R."/>
            <person name="Miyata K."/>
            <person name="Fedorova E."/>
            <person name="Kohlen W."/>
            <person name="Bisseling T."/>
            <person name="Smit S."/>
            <person name="Geurts R."/>
        </authorList>
    </citation>
    <scope>NUCLEOTIDE SEQUENCE [LARGE SCALE GENOMIC DNA]</scope>
    <source>
        <strain evidence="5">cv. WU1-14</strain>
    </source>
</reference>
<evidence type="ECO:0000256" key="2">
    <source>
        <dbReference type="ARBA" id="ARBA00022679"/>
    </source>
</evidence>
<dbReference type="GO" id="GO:0080043">
    <property type="term" value="F:quercetin 3-O-glucosyltransferase activity"/>
    <property type="evidence" value="ECO:0007669"/>
    <property type="project" value="TreeGrafter"/>
</dbReference>
<keyword evidence="5" id="KW-1185">Reference proteome</keyword>
<dbReference type="Pfam" id="PF00201">
    <property type="entry name" value="UDPGT"/>
    <property type="match status" value="1"/>
</dbReference>
<evidence type="ECO:0000259" key="3">
    <source>
        <dbReference type="Pfam" id="PF26168"/>
    </source>
</evidence>
<dbReference type="OrthoDB" id="5835829at2759"/>
<dbReference type="FunFam" id="3.40.50.2000:FF:000055">
    <property type="entry name" value="Glycosyltransferase"/>
    <property type="match status" value="1"/>
</dbReference>
<comment type="caution">
    <text evidence="4">The sequence shown here is derived from an EMBL/GenBank/DDBJ whole genome shotgun (WGS) entry which is preliminary data.</text>
</comment>
<keyword evidence="2 4" id="KW-0808">Transferase</keyword>
<dbReference type="EMBL" id="JXTB01000231">
    <property type="protein sequence ID" value="PON51563.1"/>
    <property type="molecule type" value="Genomic_DNA"/>
</dbReference>
<feature type="domain" description="Glycosyltransferase N-terminal" evidence="3">
    <location>
        <begin position="20"/>
        <end position="120"/>
    </location>
</feature>
<name>A0A2P5BRY2_PARAD</name>